<dbReference type="Gene3D" id="3.20.20.80">
    <property type="entry name" value="Glycosidases"/>
    <property type="match status" value="2"/>
</dbReference>
<evidence type="ECO:0000256" key="1">
    <source>
        <dbReference type="SAM" id="SignalP"/>
    </source>
</evidence>
<keyword evidence="4" id="KW-1185">Reference proteome</keyword>
<feature type="domain" description="Alpha-L-arabinofuranosidase 1 catalytic" evidence="2">
    <location>
        <begin position="1211"/>
        <end position="1330"/>
    </location>
</feature>
<dbReference type="Pfam" id="PF22848">
    <property type="entry name" value="ASD1_dom"/>
    <property type="match status" value="1"/>
</dbReference>
<dbReference type="GO" id="GO:0000272">
    <property type="term" value="P:polysaccharide catabolic process"/>
    <property type="evidence" value="ECO:0007669"/>
    <property type="project" value="TreeGrafter"/>
</dbReference>
<organism evidence="3 4">
    <name type="scientific">Flammeovirga agarivorans</name>
    <dbReference type="NCBI Taxonomy" id="2726742"/>
    <lineage>
        <taxon>Bacteria</taxon>
        <taxon>Pseudomonadati</taxon>
        <taxon>Bacteroidota</taxon>
        <taxon>Cytophagia</taxon>
        <taxon>Cytophagales</taxon>
        <taxon>Flammeovirgaceae</taxon>
        <taxon>Flammeovirga</taxon>
    </lineage>
</organism>
<evidence type="ECO:0000313" key="3">
    <source>
        <dbReference type="EMBL" id="NLR93452.1"/>
    </source>
</evidence>
<dbReference type="EMBL" id="JABAIL010000006">
    <property type="protein sequence ID" value="NLR93452.1"/>
    <property type="molecule type" value="Genomic_DNA"/>
</dbReference>
<dbReference type="Gene3D" id="1.20.1270.90">
    <property type="entry name" value="AF1782-like"/>
    <property type="match status" value="1"/>
</dbReference>
<dbReference type="Proteomes" id="UP000585050">
    <property type="component" value="Unassembled WGS sequence"/>
</dbReference>
<dbReference type="InterPro" id="IPR018247">
    <property type="entry name" value="EF_Hand_1_Ca_BS"/>
</dbReference>
<dbReference type="PANTHER" id="PTHR43576:SF3">
    <property type="entry name" value="ALPHA-L-ARABINOFURANOSIDASE C"/>
    <property type="match status" value="1"/>
</dbReference>
<comment type="caution">
    <text evidence="3">The sequence shown here is derived from an EMBL/GenBank/DDBJ whole genome shotgun (WGS) entry which is preliminary data.</text>
</comment>
<feature type="chain" id="PRO_5031401060" description="Alpha-L-arabinofuranosidase 1 catalytic domain-containing protein" evidence="1">
    <location>
        <begin position="23"/>
        <end position="2237"/>
    </location>
</feature>
<name>A0A7X8XXQ3_9BACT</name>
<dbReference type="PANTHER" id="PTHR43576">
    <property type="entry name" value="ALPHA-L-ARABINOFURANOSIDASE C-RELATED"/>
    <property type="match status" value="1"/>
</dbReference>
<proteinExistence type="predicted"/>
<dbReference type="SUPFAM" id="SSF51445">
    <property type="entry name" value="(Trans)glycosidases"/>
    <property type="match status" value="2"/>
</dbReference>
<feature type="signal peptide" evidence="1">
    <location>
        <begin position="1"/>
        <end position="22"/>
    </location>
</feature>
<reference evidence="3 4" key="1">
    <citation type="submission" date="2020-04" db="EMBL/GenBank/DDBJ databases">
        <title>Flammeovirga sp. SR4, a novel species isolated from seawater.</title>
        <authorList>
            <person name="Wang X."/>
        </authorList>
    </citation>
    <scope>NUCLEOTIDE SEQUENCE [LARGE SCALE GENOMIC DNA]</scope>
    <source>
        <strain evidence="3 4">SR4</strain>
    </source>
</reference>
<protein>
    <recommendedName>
        <fullName evidence="2">Alpha-L-arabinofuranosidase 1 catalytic domain-containing protein</fullName>
    </recommendedName>
</protein>
<dbReference type="RefSeq" id="WP_168884163.1">
    <property type="nucleotide sequence ID" value="NZ_JABAIL010000006.1"/>
</dbReference>
<evidence type="ECO:0000313" key="4">
    <source>
        <dbReference type="Proteomes" id="UP000585050"/>
    </source>
</evidence>
<dbReference type="InterPro" id="IPR017853">
    <property type="entry name" value="GH"/>
</dbReference>
<accession>A0A7X8XXQ3</accession>
<dbReference type="InterPro" id="IPR055235">
    <property type="entry name" value="ASD1_cat"/>
</dbReference>
<sequence length="2237" mass="253739">MKRILLFLFTILLLIVNKKTEANDGAFKKITNQFNLFYSNEYQNCFVVEESFDTSNLPTNWVEYSSSAQVYTNNGFLVLDRKEIGGNTVTPKVSYTIEELLEEKYSIEFSFSCSKNYFVNRVDFLTDEGKYLFSLKIGNLSEYNIIYDIDLSGERPTTFPVENKLLASNIEKETLYQVTLELDANNTLGIYINDQLVKSNIALPLIDLKTLKQVNFEFNSAYQNNGLFRIGDFSIENKTEYSLLNTSIAEAESFLASVTIGENPGEYYQTEVSNFQKVIDECKLLVSNCALQLEVDNQLKTLNTAKAVFEKSVIPDFGLPISKDRECILIQEDFEITELTYEWTNDSKNKEQLYVSNGQLVFDRMEIDGAIKSPRTTYSLEKSLEDNYRIDFTVGANLSEINTRIDFLSLNNKYLLSLKVGNQSNITFDYTNDGTKPTVFPSSNKLLPTTFINDREYQITLVQKSNHQLDIYINGQLRKENIVLADDISLDKIYFDFNYSVGTGVFTVNDLSIVDYIQQEEFEKRIIVAQALLNQTSIGTKQGQIVATDFTRLETEVNKSLELIETQCPSQQEITLQHQNLEIVISAFEANIIDDSGIYECNNLYHETFSNVAVPNEHLSVNSADHVYVENGHLVMERKKVNNSYLTPEVTQTVPTINGDESYKVEFSFSSSKNSVGNKIDFITSSGLHLISLVLGNVAEKNIFYAISEDGNEVTNFPSDQQLLDELYEKNTNYKIELFFYSNNTVDISINNSIRAEGIALSPQKNEPLHQVKYSFFNAYSNTGFFYFDDLKVATITNYSKLQKEIFNGYLLLEKVSIGNNYGEYPEQSADAFRASLDASNELLRTCISSLNIDAEVEKTKVAYSSFLNSIQLYTPGQNCRVLEEYDFVDSTLPSNWVDTNPNDCIYIQDEQLVLERKASSDGSVKTPKLTYTIEEQLGDDYSIMFEFNASKNTMINRLDFLSNTGEYLLSLKIGDKSNITYAISENGNRPTTFSNDSKLLETNFTKETKYGVLLNLKQGNLLDISINGYKKFENIPLFTSYKDLENIKFDFNSAYENTGLFYLDYFYVLNGNKPSIITDIKSNINTTEQFISTIVVGDEIGSYPKYEVDYIQNQLLLMKSTLYQCDASISELDSINNQLFVDKEQLLQSKIYKNTEVKLSIDAEDILAHKNPLWFGGNNIFSDAGQGIWDVENNEANQDVIERAKFTGASLYRFPGGTMANLYHWKNAIGPVEDRKPNLYAHNDARPAGNEFGPDEFGKLLQTTFIDKGVMVIAFQYETPEDVADYVEYMNAEVGENPNGGIDWAAVRAQNGSFEPYNIKYWEIGNEVYGNWELSVFNYPYDGDEIRGGDRILGGKAKHYVRGGSKAFTNQLACADTSWVADQCTTTGMASQKLYVKFAPVKLSETFRLSINDITWSRVDNFDNSTASDLHYTVDSKTGEIVFGDGIQGAIPPVGYNVVLDYTSGDHATFSDYYDAIKSVDPSVTVISCFEKEDFYKLMAEDNKPYDGVAYHYYPNNHAKDLPDSVQHKRSIWEGLNWKNKIAAHKKYLTKYNNPTIIPENVKFHMTEYGARKTYLGIPLISTLFYDVVNTYSDDLGLSLIHSYFKNDNTPMVDPRGEYTSAKAMAYHLFTHLHQDTFVKVNYTGDSYEYNGFTINKTYPTASINQDSTVFSLLLPNTTDDEKLNIQVDITNYPFYDKDSVVLKKWVVKTDDVLLSNSIAEPDNILLEKVENLSIEADSSITFEVAPATTVVYQWIVKENDYDTLITVKDIVIDQDTVVGDFIIEDQFNVTVSNNATLEIVGDLTVDGNLTIESGASLITYQGNRKGLVNIERKLPVKNSEYTLFGYPIKSNQRIQFDSLGEYVYQYNESGQWESVLSNSSMLGEGYAISGNDSITLRGIPNDGKIVVDVSNTNDGWNLLANPYPSAISVDAFLKHNVNLVQAVYLLYDTSSNGKIETSDFIIVNGVGILAQNSNDNSTNYNRHLGTTQGFFVKLFDISSADMVEFKEEMRVAGHNSEQSSFREKQKPFTSFTLELSTATQSNRTMIGLTDDASFGIDRQFDAESFGEKDFKITTLIEEKEYSIQGIPRHFESTVLKLSIQSNQEGKHTISLQHLNMLSDIYQWILIDQKLKLEYPLTSENAYTFDHDFKDSQNRFILRVENSFADLNELETIKLTSSGIIGLNPSSAYSIKIYDVLGNLLYFSELKNVIKVPYNFRKNKFYIININDHQFKTIFH</sequence>
<dbReference type="PROSITE" id="PS00018">
    <property type="entry name" value="EF_HAND_1"/>
    <property type="match status" value="1"/>
</dbReference>
<keyword evidence="1" id="KW-0732">Signal</keyword>
<evidence type="ECO:0000259" key="2">
    <source>
        <dbReference type="Pfam" id="PF22848"/>
    </source>
</evidence>
<gene>
    <name evidence="3" type="ORF">HGP29_19805</name>
</gene>